<feature type="domain" description="Carbohydrate kinase FGGY N-terminal" evidence="4">
    <location>
        <begin position="4"/>
        <end position="247"/>
    </location>
</feature>
<evidence type="ECO:0000313" key="7">
    <source>
        <dbReference type="Proteomes" id="UP000010845"/>
    </source>
</evidence>
<feature type="domain" description="Carbohydrate kinase FGGY C-terminal" evidence="5">
    <location>
        <begin position="260"/>
        <end position="439"/>
    </location>
</feature>
<dbReference type="RefSeq" id="WP_015310922.1">
    <property type="nucleotide sequence ID" value="NC_019970.1"/>
</dbReference>
<proteinExistence type="inferred from homology"/>
<dbReference type="EMBL" id="CP003066">
    <property type="protein sequence ID" value="AGB18164.1"/>
    <property type="molecule type" value="Genomic_DNA"/>
</dbReference>
<accession>L0IHC0</accession>
<dbReference type="CDD" id="cd07808">
    <property type="entry name" value="ASKHA_NBD_FGGY_EcXK-like"/>
    <property type="match status" value="1"/>
</dbReference>
<dbReference type="KEGG" id="tto:Thethe_00455"/>
<dbReference type="SUPFAM" id="SSF53067">
    <property type="entry name" value="Actin-like ATPase domain"/>
    <property type="match status" value="2"/>
</dbReference>
<keyword evidence="2" id="KW-0808">Transferase</keyword>
<evidence type="ECO:0000256" key="3">
    <source>
        <dbReference type="ARBA" id="ARBA00022777"/>
    </source>
</evidence>
<dbReference type="Pfam" id="PF00370">
    <property type="entry name" value="FGGY_N"/>
    <property type="match status" value="1"/>
</dbReference>
<dbReference type="GO" id="GO:0005975">
    <property type="term" value="P:carbohydrate metabolic process"/>
    <property type="evidence" value="ECO:0007669"/>
    <property type="project" value="InterPro"/>
</dbReference>
<evidence type="ECO:0000256" key="1">
    <source>
        <dbReference type="ARBA" id="ARBA00009156"/>
    </source>
</evidence>
<dbReference type="Gene3D" id="3.30.420.40">
    <property type="match status" value="2"/>
</dbReference>
<evidence type="ECO:0000259" key="4">
    <source>
        <dbReference type="Pfam" id="PF00370"/>
    </source>
</evidence>
<reference evidence="6 7" key="1">
    <citation type="submission" date="2012-03" db="EMBL/GenBank/DDBJ databases">
        <title>Complete sequence of chromosome of Thermoanaerobacterium thermosaccharolyticum M0795.</title>
        <authorList>
            <consortium name="US DOE Joint Genome Institute"/>
            <person name="Lucas S."/>
            <person name="Han J."/>
            <person name="Lapidus A."/>
            <person name="Cheng J.-F."/>
            <person name="Goodwin L."/>
            <person name="Pitluck S."/>
            <person name="Peters L."/>
            <person name="Teshima H."/>
            <person name="Detter J.C."/>
            <person name="Han C."/>
            <person name="Tapia R."/>
            <person name="Land M."/>
            <person name="Hauser L."/>
            <person name="Kyrpides N."/>
            <person name="Ivanova N."/>
            <person name="Pagani I."/>
            <person name="Feinberg L."/>
            <person name="Folden J."/>
            <person name="Hogsett D."/>
            <person name="Shaw J."/>
            <person name="Woyke T."/>
        </authorList>
    </citation>
    <scope>NUCLEOTIDE SEQUENCE [LARGE SCALE GENOMIC DNA]</scope>
    <source>
        <strain evidence="6 7">M0795</strain>
    </source>
</reference>
<dbReference type="InterPro" id="IPR018485">
    <property type="entry name" value="FGGY_C"/>
</dbReference>
<evidence type="ECO:0000256" key="2">
    <source>
        <dbReference type="ARBA" id="ARBA00022679"/>
    </source>
</evidence>
<sequence length="492" mass="54908">MDLIVSIDIGSSGVRASAYTIKGKLISFGKQTYKTYYDKPGWAEQDPNDWKMATRISLKKMVENLKLPYKIMGIGLTGQCPTYVPVDKNINPVGRAFIYQDNRAVNETFELEKKYGSRLIHDITGHRLLAFYILPKILWQRANQPCLFKNIAYILQPRDYIAYYLTGQIATDETHANATLLYELKQHRWNKKLMTELNLDTNIFPNKVLMPWQIVGELRKSIAESVGLTSGIPIVIGAADSQCCCLGVGAVRPEILSEMSGTSSCLNSTVLNPVNDINIGNYTHVIPNAWCTEIGLNATGANLEWLTNILYKKDSNRYNLLKENIKKIKVGADGLIFIPYLTGGERDNPLLKGGFYNLNLYHNAGDMAKAVLEGVAFAIRERIERLSKSTCSFKSIYISGGGALLDEWNEIKTNIFGVPVYAIKDVDGAELGAAMLAGIGSGVFKDYQEAIKNCVCDGKEFLPNLKIHATYNELYEMFLEVEDKFVSNKSLA</sequence>
<evidence type="ECO:0000259" key="5">
    <source>
        <dbReference type="Pfam" id="PF02782"/>
    </source>
</evidence>
<dbReference type="GO" id="GO:0016301">
    <property type="term" value="F:kinase activity"/>
    <property type="evidence" value="ECO:0007669"/>
    <property type="project" value="UniProtKB-KW"/>
</dbReference>
<dbReference type="PANTHER" id="PTHR43095:SF5">
    <property type="entry name" value="XYLULOSE KINASE"/>
    <property type="match status" value="1"/>
</dbReference>
<protein>
    <submittedName>
        <fullName evidence="6">Pentulose/hexulose kinase</fullName>
    </submittedName>
</protein>
<dbReference type="AlphaFoldDB" id="L0IHC0"/>
<dbReference type="PIRSF" id="PIRSF000538">
    <property type="entry name" value="GlpK"/>
    <property type="match status" value="1"/>
</dbReference>
<organism evidence="6 7">
    <name type="scientific">Thermoanaerobacterium thermosaccharolyticum M0795</name>
    <dbReference type="NCBI Taxonomy" id="698948"/>
    <lineage>
        <taxon>Bacteria</taxon>
        <taxon>Bacillati</taxon>
        <taxon>Bacillota</taxon>
        <taxon>Clostridia</taxon>
        <taxon>Thermoanaerobacterales</taxon>
        <taxon>Thermoanaerobacteraceae</taxon>
        <taxon>Thermoanaerobacterium</taxon>
    </lineage>
</organism>
<dbReference type="InterPro" id="IPR043129">
    <property type="entry name" value="ATPase_NBD"/>
</dbReference>
<gene>
    <name evidence="6" type="ORF">Thethe_00455</name>
</gene>
<dbReference type="PANTHER" id="PTHR43095">
    <property type="entry name" value="SUGAR KINASE"/>
    <property type="match status" value="1"/>
</dbReference>
<dbReference type="Proteomes" id="UP000010845">
    <property type="component" value="Chromosome"/>
</dbReference>
<comment type="similarity">
    <text evidence="1">Belongs to the FGGY kinase family.</text>
</comment>
<dbReference type="Pfam" id="PF02782">
    <property type="entry name" value="FGGY_C"/>
    <property type="match status" value="1"/>
</dbReference>
<dbReference type="InterPro" id="IPR018484">
    <property type="entry name" value="FGGY_N"/>
</dbReference>
<dbReference type="InterPro" id="IPR000577">
    <property type="entry name" value="Carb_kinase_FGGY"/>
</dbReference>
<evidence type="ECO:0000313" key="6">
    <source>
        <dbReference type="EMBL" id="AGB18164.1"/>
    </source>
</evidence>
<keyword evidence="3 6" id="KW-0418">Kinase</keyword>
<dbReference type="HOGENOM" id="CLU_009281_3_0_9"/>
<dbReference type="InterPro" id="IPR050406">
    <property type="entry name" value="FGGY_Carb_Kinase"/>
</dbReference>
<dbReference type="PATRIC" id="fig|698948.3.peg.442"/>
<name>L0IHC0_THETR</name>